<comment type="similarity">
    <text evidence="2 7">Belongs to the ExbD/TolR family.</text>
</comment>
<evidence type="ECO:0000313" key="9">
    <source>
        <dbReference type="EMBL" id="NVO54201.1"/>
    </source>
</evidence>
<reference evidence="9 10" key="1">
    <citation type="submission" date="2020-06" db="EMBL/GenBank/DDBJ databases">
        <authorList>
            <person name="Cao W.R."/>
        </authorList>
    </citation>
    <scope>NUCLEOTIDE SEQUENCE [LARGE SCALE GENOMIC DNA]</scope>
    <source>
        <strain evidence="9 10">B1Z28</strain>
    </source>
</reference>
<dbReference type="InterPro" id="IPR003400">
    <property type="entry name" value="ExbD"/>
</dbReference>
<comment type="subcellular location">
    <subcellularLocation>
        <location evidence="1">Cell membrane</location>
        <topology evidence="1">Single-pass membrane protein</topology>
    </subcellularLocation>
    <subcellularLocation>
        <location evidence="7">Cell membrane</location>
        <topology evidence="7">Single-pass type II membrane protein</topology>
    </subcellularLocation>
</comment>
<protein>
    <submittedName>
        <fullName evidence="9">Biopolymer transporter ExbD</fullName>
    </submittedName>
</protein>
<evidence type="ECO:0000256" key="5">
    <source>
        <dbReference type="ARBA" id="ARBA00022989"/>
    </source>
</evidence>
<name>A0ABX2PL47_9RHOB</name>
<evidence type="ECO:0000313" key="10">
    <source>
        <dbReference type="Proteomes" id="UP000630805"/>
    </source>
</evidence>
<keyword evidence="5 8" id="KW-1133">Transmembrane helix</keyword>
<evidence type="ECO:0000256" key="4">
    <source>
        <dbReference type="ARBA" id="ARBA00022692"/>
    </source>
</evidence>
<gene>
    <name evidence="9" type="ORF">HW561_00145</name>
</gene>
<comment type="caution">
    <text evidence="9">The sequence shown here is derived from an EMBL/GenBank/DDBJ whole genome shotgun (WGS) entry which is preliminary data.</text>
</comment>
<keyword evidence="7" id="KW-0813">Transport</keyword>
<sequence length="125" mass="13753">MIRYVRPRRKRDSTIPLINVVFLMLIFFLIAGTVAPPLDPDLELVDTAELEGREPPDALVLHKDGTLSFRGASIDPETYMASRDAGPVRIVPDRNASGPRLIEVTGALRRLGASSVFLVTEQALE</sequence>
<accession>A0ABX2PL47</accession>
<keyword evidence="3" id="KW-1003">Cell membrane</keyword>
<evidence type="ECO:0000256" key="1">
    <source>
        <dbReference type="ARBA" id="ARBA00004162"/>
    </source>
</evidence>
<keyword evidence="10" id="KW-1185">Reference proteome</keyword>
<proteinExistence type="inferred from homology"/>
<keyword evidence="7" id="KW-0653">Protein transport</keyword>
<evidence type="ECO:0000256" key="8">
    <source>
        <dbReference type="SAM" id="Phobius"/>
    </source>
</evidence>
<organism evidence="9 10">
    <name type="scientific">Ruegeria haliotis</name>
    <dbReference type="NCBI Taxonomy" id="2747601"/>
    <lineage>
        <taxon>Bacteria</taxon>
        <taxon>Pseudomonadati</taxon>
        <taxon>Pseudomonadota</taxon>
        <taxon>Alphaproteobacteria</taxon>
        <taxon>Rhodobacterales</taxon>
        <taxon>Roseobacteraceae</taxon>
        <taxon>Ruegeria</taxon>
    </lineage>
</organism>
<keyword evidence="6 8" id="KW-0472">Membrane</keyword>
<dbReference type="Proteomes" id="UP000630805">
    <property type="component" value="Unassembled WGS sequence"/>
</dbReference>
<evidence type="ECO:0000256" key="6">
    <source>
        <dbReference type="ARBA" id="ARBA00023136"/>
    </source>
</evidence>
<feature type="transmembrane region" description="Helical" evidence="8">
    <location>
        <begin position="20"/>
        <end position="38"/>
    </location>
</feature>
<dbReference type="EMBL" id="JABXWT010000001">
    <property type="protein sequence ID" value="NVO54201.1"/>
    <property type="molecule type" value="Genomic_DNA"/>
</dbReference>
<evidence type="ECO:0000256" key="3">
    <source>
        <dbReference type="ARBA" id="ARBA00022475"/>
    </source>
</evidence>
<evidence type="ECO:0000256" key="7">
    <source>
        <dbReference type="RuleBase" id="RU003879"/>
    </source>
</evidence>
<dbReference type="Pfam" id="PF02472">
    <property type="entry name" value="ExbD"/>
    <property type="match status" value="1"/>
</dbReference>
<dbReference type="RefSeq" id="WP_176861158.1">
    <property type="nucleotide sequence ID" value="NZ_JABXWT010000001.1"/>
</dbReference>
<evidence type="ECO:0000256" key="2">
    <source>
        <dbReference type="ARBA" id="ARBA00005811"/>
    </source>
</evidence>
<keyword evidence="4 7" id="KW-0812">Transmembrane</keyword>